<dbReference type="InterPro" id="IPR000884">
    <property type="entry name" value="TSP1_rpt"/>
</dbReference>
<keyword evidence="4" id="KW-1185">Reference proteome</keyword>
<dbReference type="PANTHER" id="PTHR13723:SF151">
    <property type="entry name" value="A DISINTEGRIN AND METALLOPROTEINASE WITH THROMBOSPONDIN MOTIFS 17"/>
    <property type="match status" value="1"/>
</dbReference>
<dbReference type="SMART" id="SM00209">
    <property type="entry name" value="TSP1"/>
    <property type="match status" value="3"/>
</dbReference>
<organism evidence="3 4">
    <name type="scientific">Ranitomeya imitator</name>
    <name type="common">mimic poison frog</name>
    <dbReference type="NCBI Taxonomy" id="111125"/>
    <lineage>
        <taxon>Eukaryota</taxon>
        <taxon>Metazoa</taxon>
        <taxon>Chordata</taxon>
        <taxon>Craniata</taxon>
        <taxon>Vertebrata</taxon>
        <taxon>Euteleostomi</taxon>
        <taxon>Amphibia</taxon>
        <taxon>Batrachia</taxon>
        <taxon>Anura</taxon>
        <taxon>Neobatrachia</taxon>
        <taxon>Hyloidea</taxon>
        <taxon>Dendrobatidae</taxon>
        <taxon>Dendrobatinae</taxon>
        <taxon>Ranitomeya</taxon>
    </lineage>
</organism>
<dbReference type="Gene3D" id="2.20.100.10">
    <property type="entry name" value="Thrombospondin type-1 (TSP1) repeat"/>
    <property type="match status" value="3"/>
</dbReference>
<evidence type="ECO:0000256" key="1">
    <source>
        <dbReference type="ARBA" id="ARBA00004613"/>
    </source>
</evidence>
<gene>
    <name evidence="3" type="ORF">RIMI_LOCUS11205526</name>
</gene>
<proteinExistence type="predicted"/>
<dbReference type="EMBL" id="CAUEEQ010025099">
    <property type="protein sequence ID" value="CAJ0946156.1"/>
    <property type="molecule type" value="Genomic_DNA"/>
</dbReference>
<dbReference type="Pfam" id="PF19030">
    <property type="entry name" value="TSP1_ADAMTS"/>
    <property type="match status" value="3"/>
</dbReference>
<evidence type="ECO:0000313" key="4">
    <source>
        <dbReference type="Proteomes" id="UP001176940"/>
    </source>
</evidence>
<dbReference type="InterPro" id="IPR036383">
    <property type="entry name" value="TSP1_rpt_sf"/>
</dbReference>
<evidence type="ECO:0000313" key="3">
    <source>
        <dbReference type="EMBL" id="CAJ0946156.1"/>
    </source>
</evidence>
<keyword evidence="2" id="KW-0964">Secreted</keyword>
<dbReference type="PROSITE" id="PS50092">
    <property type="entry name" value="TSP1"/>
    <property type="match status" value="3"/>
</dbReference>
<accession>A0ABN9LN75</accession>
<dbReference type="PANTHER" id="PTHR13723">
    <property type="entry name" value="ADAMTS A DISINTEGRIN AND METALLOPROTEASE WITH THROMBOSPONDIN MOTIFS PROTEASE"/>
    <property type="match status" value="1"/>
</dbReference>
<dbReference type="SUPFAM" id="SSF82895">
    <property type="entry name" value="TSP-1 type 1 repeat"/>
    <property type="match status" value="3"/>
</dbReference>
<name>A0ABN9LN75_9NEOB</name>
<evidence type="ECO:0000256" key="2">
    <source>
        <dbReference type="ARBA" id="ARBA00022525"/>
    </source>
</evidence>
<sequence>MDFECFIRSKLRWETGPWGQCSATCEKGFQQREVSCVFQLQNGTYVNTRDIYCMGPKPATRQPCEGQDCLSIWEASEWSQCSTNCGRGTKKRRISCTNTRGKCDSATRPREEEECEDYTGCYEWKTGDWSKCSSTCGKGLQSRVVQCMHKVTGRHGNECSFLSKPVAYRQCHQEACNEKMNANTITSPRLGW</sequence>
<comment type="subcellular location">
    <subcellularLocation>
        <location evidence="1">Secreted</location>
    </subcellularLocation>
</comment>
<dbReference type="InterPro" id="IPR050439">
    <property type="entry name" value="ADAMTS_ADAMTS-like"/>
</dbReference>
<dbReference type="Proteomes" id="UP001176940">
    <property type="component" value="Unassembled WGS sequence"/>
</dbReference>
<reference evidence="3" key="1">
    <citation type="submission" date="2023-07" db="EMBL/GenBank/DDBJ databases">
        <authorList>
            <person name="Stuckert A."/>
        </authorList>
    </citation>
    <scope>NUCLEOTIDE SEQUENCE</scope>
</reference>
<protein>
    <submittedName>
        <fullName evidence="3">Uncharacterized protein</fullName>
    </submittedName>
</protein>
<comment type="caution">
    <text evidence="3">The sequence shown here is derived from an EMBL/GenBank/DDBJ whole genome shotgun (WGS) entry which is preliminary data.</text>
</comment>